<dbReference type="AlphaFoldDB" id="A0A943DBE4"/>
<sequence length="430" mass="47553">MFGFANGLLLLLLAAAVIDFAPVVRRRLSPASWWHDERLLFTPRGGDLRQKYGAWAFLLGVMVYEFLVVFNNSMARENWPWLQTRVSPVLDWVIYLCFGAKILLGTKYNGRSILCAGMLYFVARWVYFNGQNIWWLGLCVALLAAKDVPLRRVMKAFLASGVPTLALVQVLHFAGIIAPNAASERDGSYRLMFGYGHPNTFGGVVLGLLLAWVLLRRARLTWAELGGLAAVGVFLMAAPKSRSSALCTCLLVLLLALAKLYTRKGPRPVGRLAAGGCAALVPLLAAVSYILPLFVVKIGPWANDIGPGWLKKLDDLLTCRISLAWAAYRVFDIKIAGQFLQEWPALDNIFVYLLYLTGPVMVVLVCTLMMAVLYGYARCGAWQTVACLVTMLAYGYMESQVIHLTSDPAVLLLCGAVFALPRDKWMFEDA</sequence>
<feature type="transmembrane region" description="Helical" evidence="1">
    <location>
        <begin position="273"/>
        <end position="295"/>
    </location>
</feature>
<evidence type="ECO:0000313" key="2">
    <source>
        <dbReference type="EMBL" id="MBS5333422.1"/>
    </source>
</evidence>
<evidence type="ECO:0000256" key="1">
    <source>
        <dbReference type="SAM" id="Phobius"/>
    </source>
</evidence>
<proteinExistence type="predicted"/>
<feature type="transmembrane region" description="Helical" evidence="1">
    <location>
        <begin position="349"/>
        <end position="372"/>
    </location>
</feature>
<organism evidence="2 3">
    <name type="scientific">Subdoligranulum variabile</name>
    <dbReference type="NCBI Taxonomy" id="214851"/>
    <lineage>
        <taxon>Bacteria</taxon>
        <taxon>Bacillati</taxon>
        <taxon>Bacillota</taxon>
        <taxon>Clostridia</taxon>
        <taxon>Eubacteriales</taxon>
        <taxon>Oscillospiraceae</taxon>
        <taxon>Subdoligranulum</taxon>
    </lineage>
</organism>
<feature type="transmembrane region" description="Helical" evidence="1">
    <location>
        <begin position="198"/>
        <end position="215"/>
    </location>
</feature>
<name>A0A943DBE4_9FIRM</name>
<gene>
    <name evidence="2" type="ORF">KHY36_12950</name>
</gene>
<keyword evidence="1" id="KW-0812">Transmembrane</keyword>
<reference evidence="2" key="1">
    <citation type="submission" date="2021-02" db="EMBL/GenBank/DDBJ databases">
        <title>Infant gut strain persistence is associated with maternal origin, phylogeny, and functional potential including surface adhesion and iron acquisition.</title>
        <authorList>
            <person name="Lou Y.C."/>
        </authorList>
    </citation>
    <scope>NUCLEOTIDE SEQUENCE</scope>
    <source>
        <strain evidence="2">L3_101_000M1_dasL3_101_000M1_concoct_87</strain>
    </source>
</reference>
<comment type="caution">
    <text evidence="2">The sequence shown here is derived from an EMBL/GenBank/DDBJ whole genome shotgun (WGS) entry which is preliminary data.</text>
</comment>
<keyword evidence="1" id="KW-0472">Membrane</keyword>
<dbReference type="EMBL" id="JAGZGG010000041">
    <property type="protein sequence ID" value="MBS5333422.1"/>
    <property type="molecule type" value="Genomic_DNA"/>
</dbReference>
<feature type="transmembrane region" description="Helical" evidence="1">
    <location>
        <begin position="243"/>
        <end position="261"/>
    </location>
</feature>
<dbReference type="Proteomes" id="UP000759273">
    <property type="component" value="Unassembled WGS sequence"/>
</dbReference>
<protein>
    <submittedName>
        <fullName evidence="2">Uncharacterized protein</fullName>
    </submittedName>
</protein>
<feature type="transmembrane region" description="Helical" evidence="1">
    <location>
        <begin position="220"/>
        <end position="237"/>
    </location>
</feature>
<feature type="transmembrane region" description="Helical" evidence="1">
    <location>
        <begin position="157"/>
        <end position="178"/>
    </location>
</feature>
<feature type="transmembrane region" description="Helical" evidence="1">
    <location>
        <begin position="52"/>
        <end position="70"/>
    </location>
</feature>
<keyword evidence="1" id="KW-1133">Transmembrane helix</keyword>
<accession>A0A943DBE4</accession>
<evidence type="ECO:0000313" key="3">
    <source>
        <dbReference type="Proteomes" id="UP000759273"/>
    </source>
</evidence>